<dbReference type="InterPro" id="IPR012317">
    <property type="entry name" value="Poly(ADP-ribose)pol_cat_dom"/>
</dbReference>
<reference evidence="6" key="1">
    <citation type="submission" date="2023-03" db="EMBL/GenBank/DDBJ databases">
        <title>Complete genome of Cladonia borealis.</title>
        <authorList>
            <person name="Park H."/>
        </authorList>
    </citation>
    <scope>NUCLEOTIDE SEQUENCE</scope>
    <source>
        <strain evidence="6">ANT050790</strain>
    </source>
</reference>
<evidence type="ECO:0000256" key="4">
    <source>
        <dbReference type="ARBA" id="ARBA00023027"/>
    </source>
</evidence>
<dbReference type="PANTHER" id="PTHR21328">
    <property type="entry name" value="POLY ADP-RIBOSE POLYMERASE FAMILY, MEMBER PARP"/>
    <property type="match status" value="1"/>
</dbReference>
<name>A0AA39V335_9LECA</name>
<dbReference type="GO" id="GO:0016779">
    <property type="term" value="F:nucleotidyltransferase activity"/>
    <property type="evidence" value="ECO:0007669"/>
    <property type="project" value="UniProtKB-KW"/>
</dbReference>
<dbReference type="GO" id="GO:0003950">
    <property type="term" value="F:NAD+ poly-ADP-ribosyltransferase activity"/>
    <property type="evidence" value="ECO:0007669"/>
    <property type="project" value="InterPro"/>
</dbReference>
<keyword evidence="7" id="KW-1185">Reference proteome</keyword>
<evidence type="ECO:0000256" key="2">
    <source>
        <dbReference type="ARBA" id="ARBA00022679"/>
    </source>
</evidence>
<evidence type="ECO:0000256" key="1">
    <source>
        <dbReference type="ARBA" id="ARBA00022676"/>
    </source>
</evidence>
<dbReference type="Gene3D" id="3.90.228.10">
    <property type="match status" value="1"/>
</dbReference>
<evidence type="ECO:0000313" key="7">
    <source>
        <dbReference type="Proteomes" id="UP001166286"/>
    </source>
</evidence>
<dbReference type="InterPro" id="IPR051838">
    <property type="entry name" value="ARTD_PARP"/>
</dbReference>
<keyword evidence="2" id="KW-0808">Transferase</keyword>
<evidence type="ECO:0000259" key="5">
    <source>
        <dbReference type="Pfam" id="PF00644"/>
    </source>
</evidence>
<feature type="domain" description="PARP catalytic" evidence="5">
    <location>
        <begin position="1205"/>
        <end position="1257"/>
    </location>
</feature>
<keyword evidence="3" id="KW-0548">Nucleotidyltransferase</keyword>
<evidence type="ECO:0000313" key="6">
    <source>
        <dbReference type="EMBL" id="KAK0514168.1"/>
    </source>
</evidence>
<comment type="caution">
    <text evidence="6">The sequence shown here is derived from an EMBL/GenBank/DDBJ whole genome shotgun (WGS) entry which is preliminary data.</text>
</comment>
<keyword evidence="4" id="KW-0520">NAD</keyword>
<dbReference type="EMBL" id="JAFEKC020000006">
    <property type="protein sequence ID" value="KAK0514168.1"/>
    <property type="molecule type" value="Genomic_DNA"/>
</dbReference>
<evidence type="ECO:0000256" key="3">
    <source>
        <dbReference type="ARBA" id="ARBA00022695"/>
    </source>
</evidence>
<gene>
    <name evidence="6" type="ORF">JMJ35_003890</name>
</gene>
<accession>A0AA39V335</accession>
<organism evidence="6 7">
    <name type="scientific">Cladonia borealis</name>
    <dbReference type="NCBI Taxonomy" id="184061"/>
    <lineage>
        <taxon>Eukaryota</taxon>
        <taxon>Fungi</taxon>
        <taxon>Dikarya</taxon>
        <taxon>Ascomycota</taxon>
        <taxon>Pezizomycotina</taxon>
        <taxon>Lecanoromycetes</taxon>
        <taxon>OSLEUM clade</taxon>
        <taxon>Lecanoromycetidae</taxon>
        <taxon>Lecanorales</taxon>
        <taxon>Lecanorineae</taxon>
        <taxon>Cladoniaceae</taxon>
        <taxon>Cladonia</taxon>
    </lineage>
</organism>
<proteinExistence type="predicted"/>
<dbReference type="Proteomes" id="UP001166286">
    <property type="component" value="Unassembled WGS sequence"/>
</dbReference>
<sequence length="1341" mass="148959">MPLFKKRRDKDDWRRNVNDTVGGRRPTDDSFPWTHLQEYTKAYIERRGGLTQEQIDDHLKDLIKTHTEPELAFAACASAMSTRSVRNLLAEGLCTSHNSYFGSSLVPSLQAIVAANKVKPEAASRSERDWAIELIEHSNGSNSDGKRLYNIVSLLTSGMAADFLLRDLAIALAHNSCQSFALHLETLRAKNQWVNAFLAVEWLSRVSAASVDPPGGFGPLRLLDSCLPMWRTWAAWRPNMNRLHFLEETAINRSDSLRDLLAIDGPDFTNNGQTSLKEGLIAQGLVPQGPGFSPRTVSWGSTRIELTSGVANEMRSILDRLSSSIDAASQGGPHYITLLAHLCTGKTIRHDLVQVLEGVDCLPQTLIRPILQIYTEAHNESTVLQASKEVWLALDNDRTRSLRESLAPYIVTCTTQYVLKKKSELYKRLERNKPWDGTEVDLITFAKGFPCTSWLWPKLDLSLRHYIHFLITCSLELMNSLGALRIYIQNALPRNGLSLISQIDAYCRSLLFPQFDIDSESIELVKALMRLFQQNTDGDRRDLALQIALCPGTKKQVSCQRISQIVGLDKDIVSAVLAIFKGHKGWVNSLFDFSRFLVTKATPELRNSWSMILYNKINSQDEQIFSQAMQTLTIERWFQWLQFIQSLFEDEMEWYSPTLLKRELHAWAQRLRPYLATLESLEHNSALPCLLRGHDASTNEKLEQILIWIKGVQGIHRRKIMDLVIADLDVSGSNAGVIEGELDTISRTTSKGIEVCIHILEACQEEFMQFAEIYLSGSLQSPDLSAADRKALIILATHCGVHVEAGGARSPDISNVDWLGGWFSHRRTLPSRDCRNISNVAANYFAGEFEQLLTEARRLENLRLSLCAVDPNSVSRLLAKLHIEVSSGFDDMLAALPMTIVDMVERVGENEVELRFPITNLSTLQKQAIAAGEVESFFVRLEFSSKGIPTKFCVHLAGADFGGIRKHTPWNVSRGDLASQQHFCHGQPSRGVYQLSRILARRLPQEIGSLEDIYSFISTSIPDMSRSCIVCGCGVAYLRRSTTCQKDSCRTTFSGADCGIVLADIIWQDPTLADLLLTLVSAAAVSGRMDLLPYCPVNDATLVASLLCQLPTVDALKKHLSSCINVYGNSFRLNKALTGYSPMPDQLSQVLIWACNANRGFLTPAVDQFRIPGFGPHQFLLANAAPELEMAFAAHMTTLYSPGGVLFHGTSLDRLHAILCQGLRVLSNTPLGLNGASQGSGIYTADEPTTSLGYARSGTYPWGSAGSGWNHSSLSKHRVMLGCEFAGRKPGRNGIHVITDPTRLMVRYIFMLDPNTTSVPQAKDVTPAMQSVFASLRSGAV</sequence>
<keyword evidence="1" id="KW-0328">Glycosyltransferase</keyword>
<protein>
    <recommendedName>
        <fullName evidence="5">PARP catalytic domain-containing protein</fullName>
    </recommendedName>
</protein>
<dbReference type="Pfam" id="PF00644">
    <property type="entry name" value="PARP"/>
    <property type="match status" value="1"/>
</dbReference>
<dbReference type="SUPFAM" id="SSF56399">
    <property type="entry name" value="ADP-ribosylation"/>
    <property type="match status" value="1"/>
</dbReference>